<feature type="region of interest" description="Disordered" evidence="1">
    <location>
        <begin position="130"/>
        <end position="159"/>
    </location>
</feature>
<sequence length="191" mass="20796">MKDEDAVATETDDLLRAVRNSRVERGPLSSDGVICFRLTRKANAPHVNELLFDATGPLAELHQRVLDAGCEVAPEWSPVKALFVPLTKNQLDELTGCAAGSLELGKEHLLALQSDYPLLDRALRSLSNAHRPRLQPSIHREDDGDGVVRGDEDEDEEDEGVAVIEVEGGLRTDSSLGFPSYPPWLHGLGVA</sequence>
<comment type="caution">
    <text evidence="2">The sequence shown here is derived from an EMBL/GenBank/DDBJ whole genome shotgun (WGS) entry which is preliminary data.</text>
</comment>
<evidence type="ECO:0000313" key="3">
    <source>
        <dbReference type="Proteomes" id="UP000649617"/>
    </source>
</evidence>
<dbReference type="AlphaFoldDB" id="A0A812VDL3"/>
<evidence type="ECO:0000256" key="1">
    <source>
        <dbReference type="SAM" id="MobiDB-lite"/>
    </source>
</evidence>
<evidence type="ECO:0000313" key="2">
    <source>
        <dbReference type="EMBL" id="CAE7616464.1"/>
    </source>
</evidence>
<dbReference type="EMBL" id="CAJNIZ010041680">
    <property type="protein sequence ID" value="CAE7616464.1"/>
    <property type="molecule type" value="Genomic_DNA"/>
</dbReference>
<proteinExistence type="predicted"/>
<protein>
    <submittedName>
        <fullName evidence="2">Uncharacterized protein</fullName>
    </submittedName>
</protein>
<keyword evidence="3" id="KW-1185">Reference proteome</keyword>
<accession>A0A812VDL3</accession>
<reference evidence="2" key="1">
    <citation type="submission" date="2021-02" db="EMBL/GenBank/DDBJ databases">
        <authorList>
            <person name="Dougan E. K."/>
            <person name="Rhodes N."/>
            <person name="Thang M."/>
            <person name="Chan C."/>
        </authorList>
    </citation>
    <scope>NUCLEOTIDE SEQUENCE</scope>
</reference>
<feature type="compositionally biased region" description="Basic and acidic residues" evidence="1">
    <location>
        <begin position="138"/>
        <end position="150"/>
    </location>
</feature>
<name>A0A812VDL3_SYMPI</name>
<organism evidence="2 3">
    <name type="scientific">Symbiodinium pilosum</name>
    <name type="common">Dinoflagellate</name>
    <dbReference type="NCBI Taxonomy" id="2952"/>
    <lineage>
        <taxon>Eukaryota</taxon>
        <taxon>Sar</taxon>
        <taxon>Alveolata</taxon>
        <taxon>Dinophyceae</taxon>
        <taxon>Suessiales</taxon>
        <taxon>Symbiodiniaceae</taxon>
        <taxon>Symbiodinium</taxon>
    </lineage>
</organism>
<dbReference type="OrthoDB" id="420603at2759"/>
<dbReference type="Proteomes" id="UP000649617">
    <property type="component" value="Unassembled WGS sequence"/>
</dbReference>
<gene>
    <name evidence="2" type="ORF">SPIL2461_LOCUS16196</name>
</gene>